<proteinExistence type="inferred from homology"/>
<dbReference type="Pfam" id="PF17836">
    <property type="entry name" value="PglD_N"/>
    <property type="match status" value="1"/>
</dbReference>
<dbReference type="InterPro" id="IPR041561">
    <property type="entry name" value="PglD_N"/>
</dbReference>
<feature type="binding site" evidence="2">
    <location>
        <position position="73"/>
    </location>
    <ligand>
        <name>substrate</name>
    </ligand>
</feature>
<dbReference type="AlphaFoldDB" id="A0A2U0I3Q5"/>
<dbReference type="PANTHER" id="PTHR43300">
    <property type="entry name" value="ACETYLTRANSFERASE"/>
    <property type="match status" value="1"/>
</dbReference>
<dbReference type="Gene3D" id="2.160.10.10">
    <property type="entry name" value="Hexapeptide repeat proteins"/>
    <property type="match status" value="1"/>
</dbReference>
<reference evidence="4 5" key="1">
    <citation type="submission" date="2018-04" db="EMBL/GenBank/DDBJ databases">
        <title>Marixanthomonas spongiae HN-E44 sp. nov., isolated from a marine sponge.</title>
        <authorList>
            <person name="Luo L."/>
            <person name="Zhuang L."/>
        </authorList>
    </citation>
    <scope>NUCLEOTIDE SEQUENCE [LARGE SCALE GENOMIC DNA]</scope>
    <source>
        <strain evidence="4 5">HN-E44</strain>
    </source>
</reference>
<protein>
    <submittedName>
        <fullName evidence="4">Sialic acid O-acetyltransferase</fullName>
    </submittedName>
</protein>
<dbReference type="RefSeq" id="WP_116693773.1">
    <property type="nucleotide sequence ID" value="NZ_QEHR01000003.1"/>
</dbReference>
<keyword evidence="5" id="KW-1185">Reference proteome</keyword>
<sequence length="211" mass="22820">MEIIDMKECVIYGAGTYGEVYASYLKEMYNILGFIDDNSLLIGKTVNKFPVLGNSKYLFSKLKRDVVVFVPIGNNQLRVSLFEKLNQEGFTTPNFIHPKTLIDSSVSLGKGVYILPSTNVMPFTKIADYSMISMGVNIAHHVYIEKGCFFSQGTNIGASINIKEKAYFGIGATVMTGVTSIGENALIGAGSVVINNIPANCTAVGVPAKPL</sequence>
<dbReference type="NCBIfam" id="TIGR03570">
    <property type="entry name" value="NeuD_NnaD"/>
    <property type="match status" value="1"/>
</dbReference>
<evidence type="ECO:0000256" key="1">
    <source>
        <dbReference type="ARBA" id="ARBA00007274"/>
    </source>
</evidence>
<comment type="caution">
    <text evidence="4">The sequence shown here is derived from an EMBL/GenBank/DDBJ whole genome shotgun (WGS) entry which is preliminary data.</text>
</comment>
<dbReference type="PANTHER" id="PTHR43300:SF7">
    <property type="entry name" value="UDP-N-ACETYLBACILLOSAMINE N-ACETYLTRANSFERASE"/>
    <property type="match status" value="1"/>
</dbReference>
<dbReference type="OrthoDB" id="9794407at2"/>
<dbReference type="Gene3D" id="3.40.50.20">
    <property type="match status" value="1"/>
</dbReference>
<accession>A0A2U0I3Q5</accession>
<evidence type="ECO:0000259" key="3">
    <source>
        <dbReference type="Pfam" id="PF17836"/>
    </source>
</evidence>
<dbReference type="InterPro" id="IPR050179">
    <property type="entry name" value="Trans_hexapeptide_repeat"/>
</dbReference>
<organism evidence="4 5">
    <name type="scientific">Marixanthomonas spongiae</name>
    <dbReference type="NCBI Taxonomy" id="2174845"/>
    <lineage>
        <taxon>Bacteria</taxon>
        <taxon>Pseudomonadati</taxon>
        <taxon>Bacteroidota</taxon>
        <taxon>Flavobacteriia</taxon>
        <taxon>Flavobacteriales</taxon>
        <taxon>Flavobacteriaceae</taxon>
        <taxon>Marixanthomonas</taxon>
    </lineage>
</organism>
<dbReference type="InterPro" id="IPR011004">
    <property type="entry name" value="Trimer_LpxA-like_sf"/>
</dbReference>
<dbReference type="CDD" id="cd03360">
    <property type="entry name" value="LbH_AT_putative"/>
    <property type="match status" value="1"/>
</dbReference>
<dbReference type="Proteomes" id="UP000245962">
    <property type="component" value="Unassembled WGS sequence"/>
</dbReference>
<dbReference type="SUPFAM" id="SSF51161">
    <property type="entry name" value="Trimeric LpxA-like enzymes"/>
    <property type="match status" value="1"/>
</dbReference>
<keyword evidence="4" id="KW-0808">Transferase</keyword>
<feature type="binding site" evidence="2">
    <location>
        <position position="170"/>
    </location>
    <ligand>
        <name>acetyl-CoA</name>
        <dbReference type="ChEBI" id="CHEBI:57288"/>
    </ligand>
</feature>
<dbReference type="GO" id="GO:0016740">
    <property type="term" value="F:transferase activity"/>
    <property type="evidence" value="ECO:0007669"/>
    <property type="project" value="UniProtKB-KW"/>
</dbReference>
<evidence type="ECO:0000313" key="5">
    <source>
        <dbReference type="Proteomes" id="UP000245962"/>
    </source>
</evidence>
<name>A0A2U0I3Q5_9FLAO</name>
<feature type="domain" description="PglD N-terminal" evidence="3">
    <location>
        <begin position="10"/>
        <end position="85"/>
    </location>
</feature>
<feature type="binding site" evidence="2">
    <location>
        <begin position="36"/>
        <end position="37"/>
    </location>
    <ligand>
        <name>substrate</name>
    </ligand>
</feature>
<evidence type="ECO:0000256" key="2">
    <source>
        <dbReference type="PIRSR" id="PIRSR620019-2"/>
    </source>
</evidence>
<comment type="similarity">
    <text evidence="1">Belongs to the transferase hexapeptide repeat family.</text>
</comment>
<dbReference type="EMBL" id="QEHR01000003">
    <property type="protein sequence ID" value="PVW15751.1"/>
    <property type="molecule type" value="Genomic_DNA"/>
</dbReference>
<dbReference type="InterPro" id="IPR020019">
    <property type="entry name" value="AcTrfase_PglD-like"/>
</dbReference>
<gene>
    <name evidence="4" type="ORF">DDV96_05645</name>
</gene>
<evidence type="ECO:0000313" key="4">
    <source>
        <dbReference type="EMBL" id="PVW15751.1"/>
    </source>
</evidence>